<dbReference type="EMBL" id="JAINUY010000003">
    <property type="protein sequence ID" value="MBZ4035477.1"/>
    <property type="molecule type" value="Genomic_DNA"/>
</dbReference>
<keyword evidence="6" id="KW-1185">Reference proteome</keyword>
<dbReference type="AlphaFoldDB" id="A0A9X1HB83"/>
<evidence type="ECO:0000256" key="2">
    <source>
        <dbReference type="ARBA" id="ARBA00023125"/>
    </source>
</evidence>
<dbReference type="Proteomes" id="UP001139366">
    <property type="component" value="Unassembled WGS sequence"/>
</dbReference>
<organism evidence="5 6">
    <name type="scientific">Flavobacterium potami</name>
    <dbReference type="NCBI Taxonomy" id="2872310"/>
    <lineage>
        <taxon>Bacteria</taxon>
        <taxon>Pseudomonadati</taxon>
        <taxon>Bacteroidota</taxon>
        <taxon>Flavobacteriia</taxon>
        <taxon>Flavobacteriales</taxon>
        <taxon>Flavobacteriaceae</taxon>
        <taxon>Flavobacterium</taxon>
    </lineage>
</organism>
<gene>
    <name evidence="5" type="ORF">K6T82_11915</name>
</gene>
<name>A0A9X1HB83_9FLAO</name>
<dbReference type="InterPro" id="IPR000843">
    <property type="entry name" value="HTH_LacI"/>
</dbReference>
<proteinExistence type="predicted"/>
<reference evidence="5 6" key="1">
    <citation type="journal article" date="2023" name="Antonie Van Leeuwenhoek">
        <title>Flavobacterium potami sp. nov., a multi-metal resistance genes harbouring bacterium isolated from shallow river silt.</title>
        <authorList>
            <person name="Li S."/>
            <person name="Mao S."/>
            <person name="Mu W."/>
            <person name="Guo B."/>
            <person name="Li C."/>
            <person name="Zhu Q."/>
            <person name="Hou X."/>
            <person name="Zhao Y."/>
            <person name="Wei S."/>
            <person name="Liu H."/>
            <person name="Liu A."/>
        </authorList>
    </citation>
    <scope>NUCLEOTIDE SEQUENCE [LARGE SCALE GENOMIC DNA]</scope>
    <source>
        <strain evidence="5 6">17A</strain>
    </source>
</reference>
<keyword evidence="2" id="KW-0238">DNA-binding</keyword>
<dbReference type="GO" id="GO:0000976">
    <property type="term" value="F:transcription cis-regulatory region binding"/>
    <property type="evidence" value="ECO:0007669"/>
    <property type="project" value="TreeGrafter"/>
</dbReference>
<dbReference type="SMART" id="SM00354">
    <property type="entry name" value="HTH_LACI"/>
    <property type="match status" value="1"/>
</dbReference>
<dbReference type="CDD" id="cd06267">
    <property type="entry name" value="PBP1_LacI_sugar_binding-like"/>
    <property type="match status" value="1"/>
</dbReference>
<protein>
    <submittedName>
        <fullName evidence="5">LacI family transcriptional regulator</fullName>
    </submittedName>
</protein>
<dbReference type="SUPFAM" id="SSF53822">
    <property type="entry name" value="Periplasmic binding protein-like I"/>
    <property type="match status" value="1"/>
</dbReference>
<dbReference type="PROSITE" id="PS50932">
    <property type="entry name" value="HTH_LACI_2"/>
    <property type="match status" value="1"/>
</dbReference>
<dbReference type="CDD" id="cd01392">
    <property type="entry name" value="HTH_LacI"/>
    <property type="match status" value="1"/>
</dbReference>
<accession>A0A9X1HB83</accession>
<evidence type="ECO:0000313" key="6">
    <source>
        <dbReference type="Proteomes" id="UP001139366"/>
    </source>
</evidence>
<feature type="domain" description="HTH lacI-type" evidence="4">
    <location>
        <begin position="5"/>
        <end position="59"/>
    </location>
</feature>
<evidence type="ECO:0000259" key="4">
    <source>
        <dbReference type="PROSITE" id="PS50932"/>
    </source>
</evidence>
<evidence type="ECO:0000256" key="1">
    <source>
        <dbReference type="ARBA" id="ARBA00023015"/>
    </source>
</evidence>
<dbReference type="Gene3D" id="1.10.260.40">
    <property type="entry name" value="lambda repressor-like DNA-binding domains"/>
    <property type="match status" value="1"/>
</dbReference>
<dbReference type="GO" id="GO:0003700">
    <property type="term" value="F:DNA-binding transcription factor activity"/>
    <property type="evidence" value="ECO:0007669"/>
    <property type="project" value="TreeGrafter"/>
</dbReference>
<dbReference type="InterPro" id="IPR001761">
    <property type="entry name" value="Peripla_BP/Lac1_sug-bd_dom"/>
</dbReference>
<dbReference type="SUPFAM" id="SSF47413">
    <property type="entry name" value="lambda repressor-like DNA-binding domains"/>
    <property type="match status" value="1"/>
</dbReference>
<dbReference type="RefSeq" id="WP_223706101.1">
    <property type="nucleotide sequence ID" value="NZ_JAINUY010000003.1"/>
</dbReference>
<dbReference type="Pfam" id="PF00356">
    <property type="entry name" value="LacI"/>
    <property type="match status" value="1"/>
</dbReference>
<sequence>MNKKITLKQIAKEFNTSIATVSKALNDSHDISTATKNKIKNYAQLHNYKPNSIALSLLNKKTKTIGVIMPTILNHFFVQIFNGMEQAANEKGYNLITIISNGKLEKEITSINLLENGIIDGLLISLCEEAQSKQHISHIENFIKNAGPVVMFDRVFDSLETDKIIVDDFNCSYKATEHLIKTGCKNIAIVTVLDYLGIVKLRIDGYLKAHEDYNIPVNQKLISLIKKEYDFETEIKTMLDYQKVDGIIGLEEYSTVESMTIAQNRGYKIPEDISIIGFTNSEMFKYCKPSISCISQHGVFMGQVAVQKVIERIEKDEENQPEFETKVIKASLIERDSTKKITF</sequence>
<comment type="caution">
    <text evidence="5">The sequence shown here is derived from an EMBL/GenBank/DDBJ whole genome shotgun (WGS) entry which is preliminary data.</text>
</comment>
<evidence type="ECO:0000256" key="3">
    <source>
        <dbReference type="ARBA" id="ARBA00023163"/>
    </source>
</evidence>
<keyword evidence="3" id="KW-0804">Transcription</keyword>
<keyword evidence="1" id="KW-0805">Transcription regulation</keyword>
<evidence type="ECO:0000313" key="5">
    <source>
        <dbReference type="EMBL" id="MBZ4035477.1"/>
    </source>
</evidence>
<dbReference type="InterPro" id="IPR010982">
    <property type="entry name" value="Lambda_DNA-bd_dom_sf"/>
</dbReference>
<dbReference type="InterPro" id="IPR028082">
    <property type="entry name" value="Peripla_BP_I"/>
</dbReference>
<dbReference type="Pfam" id="PF00532">
    <property type="entry name" value="Peripla_BP_1"/>
    <property type="match status" value="1"/>
</dbReference>
<dbReference type="PANTHER" id="PTHR30146:SF109">
    <property type="entry name" value="HTH-TYPE TRANSCRIPTIONAL REGULATOR GALS"/>
    <property type="match status" value="1"/>
</dbReference>
<dbReference type="Gene3D" id="3.40.50.2300">
    <property type="match status" value="2"/>
</dbReference>
<dbReference type="PANTHER" id="PTHR30146">
    <property type="entry name" value="LACI-RELATED TRANSCRIPTIONAL REPRESSOR"/>
    <property type="match status" value="1"/>
</dbReference>